<dbReference type="RefSeq" id="WP_092900701.1">
    <property type="nucleotide sequence ID" value="NZ_FOKK01000021.1"/>
</dbReference>
<proteinExistence type="predicted"/>
<name>A0A1I1C300_9BACT</name>
<keyword evidence="2" id="KW-1185">Reference proteome</keyword>
<dbReference type="AlphaFoldDB" id="A0A1I1C300"/>
<accession>A0A1I1C300</accession>
<dbReference type="Proteomes" id="UP000198790">
    <property type="component" value="Unassembled WGS sequence"/>
</dbReference>
<evidence type="ECO:0000313" key="1">
    <source>
        <dbReference type="EMBL" id="SFB56482.1"/>
    </source>
</evidence>
<dbReference type="STRING" id="237018.SAMN04489723_1212"/>
<dbReference type="OrthoDB" id="1143663at2"/>
<dbReference type="EMBL" id="FOKK01000021">
    <property type="protein sequence ID" value="SFB56482.1"/>
    <property type="molecule type" value="Genomic_DNA"/>
</dbReference>
<protein>
    <submittedName>
        <fullName evidence="1">Uncharacterized protein</fullName>
    </submittedName>
</protein>
<evidence type="ECO:0000313" key="2">
    <source>
        <dbReference type="Proteomes" id="UP000198790"/>
    </source>
</evidence>
<reference evidence="1 2" key="1">
    <citation type="submission" date="2016-10" db="EMBL/GenBank/DDBJ databases">
        <authorList>
            <person name="de Groot N.N."/>
        </authorList>
    </citation>
    <scope>NUCLEOTIDE SEQUENCE [LARGE SCALE GENOMIC DNA]</scope>
    <source>
        <strain evidence="1 2">DSM 23399</strain>
    </source>
</reference>
<gene>
    <name evidence="1" type="ORF">SAMN04489723_1212</name>
</gene>
<organism evidence="1 2">
    <name type="scientific">Algoriphagus aquimarinus</name>
    <dbReference type="NCBI Taxonomy" id="237018"/>
    <lineage>
        <taxon>Bacteria</taxon>
        <taxon>Pseudomonadati</taxon>
        <taxon>Bacteroidota</taxon>
        <taxon>Cytophagia</taxon>
        <taxon>Cytophagales</taxon>
        <taxon>Cyclobacteriaceae</taxon>
        <taxon>Algoriphagus</taxon>
    </lineage>
</organism>
<sequence>MKIKSIIIGAFLFQTQMVLAQQELSGRISNYSSGLSKIESFDRFSAISKQWGEVNEDGDFTIFLEGDFLVKAKEMADEARENSPSGFVLSFPTVSEVFACPFEEVPTEGGEIVVSGLPELTLMDEMGNPSNGILYASSSADIAKWLFSYRDENASLGYYLEFYFLEGPAKAKGDCKLDTYTGSGEEKYEDFTSIDLELQPGWNIIRHGIDEVFTASSGKVFASKMSMTRLETLPEDLLWIAVK</sequence>